<proteinExistence type="predicted"/>
<evidence type="ECO:0000313" key="3">
    <source>
        <dbReference type="Proteomes" id="UP000294593"/>
    </source>
</evidence>
<feature type="compositionally biased region" description="Basic residues" evidence="1">
    <location>
        <begin position="1"/>
        <end position="11"/>
    </location>
</feature>
<dbReference type="OrthoDB" id="787523at2"/>
<protein>
    <recommendedName>
        <fullName evidence="4">Nuclease-like protein</fullName>
    </recommendedName>
</protein>
<comment type="caution">
    <text evidence="2">The sequence shown here is derived from an EMBL/GenBank/DDBJ whole genome shotgun (WGS) entry which is preliminary data.</text>
</comment>
<dbReference type="Proteomes" id="UP000294593">
    <property type="component" value="Unassembled WGS sequence"/>
</dbReference>
<evidence type="ECO:0008006" key="4">
    <source>
        <dbReference type="Google" id="ProtNLM"/>
    </source>
</evidence>
<evidence type="ECO:0000256" key="1">
    <source>
        <dbReference type="SAM" id="MobiDB-lite"/>
    </source>
</evidence>
<evidence type="ECO:0000313" key="2">
    <source>
        <dbReference type="EMBL" id="TDP81577.1"/>
    </source>
</evidence>
<name>A0A4R6R7N6_9BURK</name>
<feature type="region of interest" description="Disordered" evidence="1">
    <location>
        <begin position="1"/>
        <end position="27"/>
    </location>
</feature>
<gene>
    <name evidence="2" type="ORF">EV672_1077</name>
</gene>
<dbReference type="AlphaFoldDB" id="A0A4R6R7N6"/>
<sequence length="764" mass="86028">MKRKKHQRGRKRTEGDRRGPFLTPHPLSGLPLSDRKAYAIELGKKSRERKGTILEEVRELCARIEPFITLAVLQTYALMNGVQSSKAPREAKLQQGHIEFVQALLLAAPPRNGIAPPQPDDIQSLFDLLPELFEAHQTARLPTASEAPSKEDEKQSAVTALQEYLRAHTAVVRNWGYYGTVKRVSHDQFRAIDSDFHAKFGLALTDVVRLFDHLIRRMEDQVNQHWSQLRSVFAAKTVDELVDSFLEAFPFKGELQAWSESFKLDAPHLEGAKNALLPLADRFLTMRFFVNSAVVAEALQIDPEATDSLMTKLSQSLGVTQDCDVESFFWNNPVWTKPLIKLSGHDYFCALPQTGMSFIYQIADALLQEAPKLIEKLSKARSDYLEREVHRLLAAAFPNAQFATAYQWRHEGQQFETDLILRYDTTLLLVEAKSGKVTWPALRGATDRVVEHVKRLIVDPSEQSGRLSKVIQQEIEIRKSEAKQNLDFPISLDGITSVLRLSVTLHDFATVQSVPTLLQDAGLLSNQYPLSPCISLADLEVMLDLLEHPHERLHYIRQRTQSLLTHHLVGDELDIMGFYLDTGLNLNGFEPGKHRLITAGYSAAIDKYYSMRDEGQQTPKPSRALSPWFKSLLSQVANRPTQGWSELTSALLSVTRDDQDELERRVRAITACIKDGRTPPNGQDAIILSGPIWTNSALVIHVKPRLAGHRANDKAENLASATFEQGHIERCYLIVVDALDPGLAYMGGSVWYRTDRPVPATIFM</sequence>
<reference evidence="2 3" key="1">
    <citation type="submission" date="2019-03" db="EMBL/GenBank/DDBJ databases">
        <title>Genomic Encyclopedia of Type Strains, Phase IV (KMG-IV): sequencing the most valuable type-strain genomes for metagenomic binning, comparative biology and taxonomic classification.</title>
        <authorList>
            <person name="Goeker M."/>
        </authorList>
    </citation>
    <scope>NUCLEOTIDE SEQUENCE [LARGE SCALE GENOMIC DNA]</scope>
    <source>
        <strain evidence="2 3">DSM 11901</strain>
    </source>
</reference>
<organism evidence="2 3">
    <name type="scientific">Aquabacterium commune</name>
    <dbReference type="NCBI Taxonomy" id="70586"/>
    <lineage>
        <taxon>Bacteria</taxon>
        <taxon>Pseudomonadati</taxon>
        <taxon>Pseudomonadota</taxon>
        <taxon>Betaproteobacteria</taxon>
        <taxon>Burkholderiales</taxon>
        <taxon>Aquabacterium</taxon>
    </lineage>
</organism>
<accession>A0A4R6R7N6</accession>
<dbReference type="EMBL" id="SNXW01000007">
    <property type="protein sequence ID" value="TDP81577.1"/>
    <property type="molecule type" value="Genomic_DNA"/>
</dbReference>
<keyword evidence="3" id="KW-1185">Reference proteome</keyword>